<proteinExistence type="predicted"/>
<feature type="transmembrane region" description="Helical" evidence="1">
    <location>
        <begin position="42"/>
        <end position="62"/>
    </location>
</feature>
<evidence type="ECO:0000313" key="3">
    <source>
        <dbReference type="Proteomes" id="UP000824120"/>
    </source>
</evidence>
<sequence length="151" mass="17072">MVHFQGTSRPNSDCSFSPTLEQKTRCDDLVTRQIASAIRRSLFLRSFSFLCSFLVNCVHAFVSKSKYLKLKFRKDVSNSATEDSIMNAHNKTQFTYENIKCALKDSSFDSPLSKNLVFTILASKASSSSIIVFKCPHTKNDSIFTHNELII</sequence>
<dbReference type="Proteomes" id="UP000824120">
    <property type="component" value="Chromosome 1"/>
</dbReference>
<name>A0A9J6B369_SOLCO</name>
<reference evidence="2 3" key="1">
    <citation type="submission" date="2020-09" db="EMBL/GenBank/DDBJ databases">
        <title>De no assembly of potato wild relative species, Solanum commersonii.</title>
        <authorList>
            <person name="Cho K."/>
        </authorList>
    </citation>
    <scope>NUCLEOTIDE SEQUENCE [LARGE SCALE GENOMIC DNA]</scope>
    <source>
        <strain evidence="2">LZ3.2</strain>
        <tissue evidence="2">Leaf</tissue>
    </source>
</reference>
<comment type="caution">
    <text evidence="2">The sequence shown here is derived from an EMBL/GenBank/DDBJ whole genome shotgun (WGS) entry which is preliminary data.</text>
</comment>
<dbReference type="AlphaFoldDB" id="A0A9J6B369"/>
<accession>A0A9J6B369</accession>
<keyword evidence="1" id="KW-1133">Transmembrane helix</keyword>
<keyword evidence="1" id="KW-0472">Membrane</keyword>
<evidence type="ECO:0000313" key="2">
    <source>
        <dbReference type="EMBL" id="KAG5631026.1"/>
    </source>
</evidence>
<organism evidence="2 3">
    <name type="scientific">Solanum commersonii</name>
    <name type="common">Commerson's wild potato</name>
    <name type="synonym">Commerson's nightshade</name>
    <dbReference type="NCBI Taxonomy" id="4109"/>
    <lineage>
        <taxon>Eukaryota</taxon>
        <taxon>Viridiplantae</taxon>
        <taxon>Streptophyta</taxon>
        <taxon>Embryophyta</taxon>
        <taxon>Tracheophyta</taxon>
        <taxon>Spermatophyta</taxon>
        <taxon>Magnoliopsida</taxon>
        <taxon>eudicotyledons</taxon>
        <taxon>Gunneridae</taxon>
        <taxon>Pentapetalae</taxon>
        <taxon>asterids</taxon>
        <taxon>lamiids</taxon>
        <taxon>Solanales</taxon>
        <taxon>Solanaceae</taxon>
        <taxon>Solanoideae</taxon>
        <taxon>Solaneae</taxon>
        <taxon>Solanum</taxon>
    </lineage>
</organism>
<keyword evidence="3" id="KW-1185">Reference proteome</keyword>
<dbReference type="EMBL" id="JACXVP010000001">
    <property type="protein sequence ID" value="KAG5631026.1"/>
    <property type="molecule type" value="Genomic_DNA"/>
</dbReference>
<protein>
    <submittedName>
        <fullName evidence="2">Uncharacterized protein</fullName>
    </submittedName>
</protein>
<keyword evidence="1" id="KW-0812">Transmembrane</keyword>
<gene>
    <name evidence="2" type="ORF">H5410_002743</name>
</gene>
<evidence type="ECO:0000256" key="1">
    <source>
        <dbReference type="SAM" id="Phobius"/>
    </source>
</evidence>